<comment type="caution">
    <text evidence="1">The sequence shown here is derived from an EMBL/GenBank/DDBJ whole genome shotgun (WGS) entry which is preliminary data.</text>
</comment>
<dbReference type="AlphaFoldDB" id="A0A0G0KAH0"/>
<name>A0A0G0KAH0_9BACT</name>
<gene>
    <name evidence="1" type="ORF">US96_C0003G0005</name>
</gene>
<organism evidence="1 2">
    <name type="scientific">Candidatus Woesebacteria bacterium GW2011_GWB1_38_5b</name>
    <dbReference type="NCBI Taxonomy" id="1618569"/>
    <lineage>
        <taxon>Bacteria</taxon>
        <taxon>Candidatus Woeseibacteriota</taxon>
    </lineage>
</organism>
<dbReference type="Proteomes" id="UP000034181">
    <property type="component" value="Unassembled WGS sequence"/>
</dbReference>
<evidence type="ECO:0000313" key="2">
    <source>
        <dbReference type="Proteomes" id="UP000034181"/>
    </source>
</evidence>
<sequence>MRKEVFIAVILGAILGLIVAFGVWRANNALRVVNNTNQPVNNKLQTPSPTPKSNASFSIARPQNYEVVVESPVTVTGLTKPNSLVAIYADTKDYLSYSSQAGEFNIEVGLIGGINNLLISSEEAIAPLILVYTTALSLDQASASPTPASLDPVRQKLQEKLDQVSNKPNSYVGTVTDKTEGGIQIKNGSAEIKQITITEATSFVHIDGTSKEVKFSDLGIGDYIAAVGYKDTNNLLSAMRVIITTQAEVSKRKILFGKVTSFSKAQLEVIAGTQKYLIPSNKTLKIYSVDKENSQKAVAFSTIKEGDSIVALGTLEADKLTPKTIYLLN</sequence>
<evidence type="ECO:0000313" key="1">
    <source>
        <dbReference type="EMBL" id="KKQ75847.1"/>
    </source>
</evidence>
<dbReference type="EMBL" id="LBUZ01000003">
    <property type="protein sequence ID" value="KKQ75847.1"/>
    <property type="molecule type" value="Genomic_DNA"/>
</dbReference>
<evidence type="ECO:0008006" key="3">
    <source>
        <dbReference type="Google" id="ProtNLM"/>
    </source>
</evidence>
<accession>A0A0G0KAH0</accession>
<proteinExistence type="predicted"/>
<reference evidence="1 2" key="1">
    <citation type="journal article" date="2015" name="Nature">
        <title>rRNA introns, odd ribosomes, and small enigmatic genomes across a large radiation of phyla.</title>
        <authorList>
            <person name="Brown C.T."/>
            <person name="Hug L.A."/>
            <person name="Thomas B.C."/>
            <person name="Sharon I."/>
            <person name="Castelle C.J."/>
            <person name="Singh A."/>
            <person name="Wilkins M.J."/>
            <person name="Williams K.H."/>
            <person name="Banfield J.F."/>
        </authorList>
    </citation>
    <scope>NUCLEOTIDE SEQUENCE [LARGE SCALE GENOMIC DNA]</scope>
</reference>
<protein>
    <recommendedName>
        <fullName evidence="3">DUF5666 domain-containing protein</fullName>
    </recommendedName>
</protein>